<proteinExistence type="predicted"/>
<organism evidence="8 9">
    <name type="scientific">Gryllotalpicola kribbensis</name>
    <dbReference type="NCBI Taxonomy" id="993084"/>
    <lineage>
        <taxon>Bacteria</taxon>
        <taxon>Bacillati</taxon>
        <taxon>Actinomycetota</taxon>
        <taxon>Actinomycetes</taxon>
        <taxon>Micrococcales</taxon>
        <taxon>Microbacteriaceae</taxon>
        <taxon>Gryllotalpicola</taxon>
    </lineage>
</organism>
<dbReference type="InterPro" id="IPR036866">
    <property type="entry name" value="RibonucZ/Hydroxyglut_hydro"/>
</dbReference>
<keyword evidence="4 6" id="KW-1133">Transmembrane helix</keyword>
<feature type="transmembrane region" description="Helical" evidence="6">
    <location>
        <begin position="399"/>
        <end position="424"/>
    </location>
</feature>
<dbReference type="InterPro" id="IPR004477">
    <property type="entry name" value="ComEC_N"/>
</dbReference>
<dbReference type="RefSeq" id="WP_344777486.1">
    <property type="nucleotide sequence ID" value="NZ_BAABBX010000016.1"/>
</dbReference>
<evidence type="ECO:0000256" key="3">
    <source>
        <dbReference type="ARBA" id="ARBA00022692"/>
    </source>
</evidence>
<feature type="transmembrane region" description="Helical" evidence="6">
    <location>
        <begin position="320"/>
        <end position="337"/>
    </location>
</feature>
<dbReference type="SMART" id="SM00849">
    <property type="entry name" value="Lactamase_B"/>
    <property type="match status" value="1"/>
</dbReference>
<dbReference type="Pfam" id="PF00753">
    <property type="entry name" value="Lactamase_B"/>
    <property type="match status" value="1"/>
</dbReference>
<dbReference type="CDD" id="cd07731">
    <property type="entry name" value="ComA-like_MBL-fold"/>
    <property type="match status" value="1"/>
</dbReference>
<dbReference type="InterPro" id="IPR052159">
    <property type="entry name" value="Competence_DNA_uptake"/>
</dbReference>
<feature type="transmembrane region" description="Helical" evidence="6">
    <location>
        <begin position="468"/>
        <end position="488"/>
    </location>
</feature>
<feature type="transmembrane region" description="Helical" evidence="6">
    <location>
        <begin position="431"/>
        <end position="448"/>
    </location>
</feature>
<protein>
    <submittedName>
        <fullName evidence="8">ComEC/Rec2 family competence protein</fullName>
    </submittedName>
</protein>
<sequence>MRLGGHDLRLVLPAVAAWATAGVLVAAPGAGWRVAVGCGIAAGAIAAGGFLARSRFAGMLGAAALVAGAAGLAAAAVAVAAPVRHPAALDSAADGHAVVMLATVDSGTRSAPGSPFGKGERVSFRVTATTLEAGRARIAGRVPALVYADRAGASPVIGARLRIVGTAKAEAPEDDVAVVLYADEWRAVAAPPGWLAWADGLRSAFSAATARLPGDGGELLPGLVIGDDTRVGADLDADMKASSLSHLTAVSGSNCAVIIAGLLGIGGAIGLSRAARVTIALIGLAGFVVLVTPGASVLRAAVMAAIVVLGAALGRPGRALPALALAVLVLLVANPWLARDYGFALSVVATAALLVLAPPIAARLERWLPRWLAIGLSVPLAAQLACQPVLVLLNPAVPLYGVVANMLAEPAAPVATVVGLLGCLLVPLSPALAAPLLSAAWGPAAWIAGVARTSTQLPASALPWPPGAVGFGLAAVLTLGTLAVVARARSAWGRRVRRGVGGASALLIVVALALQAGPAVAARAAMPRDWVVGLCDIGQGDAVVLKSGASFALIDTGPEPEPLARCLDLLGIRHLALLVLTHYDADHVGGLDAVADMTGTAVIGTPPPDDPAAARRVRELREHGVAIRFGVRGDQGSLGALRWQVLWPDGAHPGMSTSNEGGVTLSVDGQGARMLFLADLDEKAQNALLGDGGLGPVDVVKVAHHGSADQSARLYGVLHARLGLISCGSGNSYGHPTATALDLLRAAGTQVARTDLEGTLLVTARAGRLALWSQKHPSGGALWVPARR</sequence>
<evidence type="ECO:0000256" key="5">
    <source>
        <dbReference type="ARBA" id="ARBA00023136"/>
    </source>
</evidence>
<feature type="domain" description="Metallo-beta-lactamase" evidence="7">
    <location>
        <begin position="539"/>
        <end position="729"/>
    </location>
</feature>
<evidence type="ECO:0000313" key="8">
    <source>
        <dbReference type="EMBL" id="GAA4192727.1"/>
    </source>
</evidence>
<evidence type="ECO:0000259" key="7">
    <source>
        <dbReference type="SMART" id="SM00849"/>
    </source>
</evidence>
<dbReference type="Pfam" id="PF03772">
    <property type="entry name" value="Competence"/>
    <property type="match status" value="1"/>
</dbReference>
<accession>A0ABP8AXT0</accession>
<evidence type="ECO:0000256" key="6">
    <source>
        <dbReference type="SAM" id="Phobius"/>
    </source>
</evidence>
<name>A0ABP8AXT0_9MICO</name>
<evidence type="ECO:0000256" key="4">
    <source>
        <dbReference type="ARBA" id="ARBA00022989"/>
    </source>
</evidence>
<feature type="transmembrane region" description="Helical" evidence="6">
    <location>
        <begin position="7"/>
        <end position="26"/>
    </location>
</feature>
<feature type="transmembrane region" description="Helical" evidence="6">
    <location>
        <begin position="244"/>
        <end position="267"/>
    </location>
</feature>
<evidence type="ECO:0000313" key="9">
    <source>
        <dbReference type="Proteomes" id="UP001500213"/>
    </source>
</evidence>
<dbReference type="EMBL" id="BAABBX010000016">
    <property type="protein sequence ID" value="GAA4192727.1"/>
    <property type="molecule type" value="Genomic_DNA"/>
</dbReference>
<keyword evidence="2" id="KW-1003">Cell membrane</keyword>
<reference evidence="9" key="1">
    <citation type="journal article" date="2019" name="Int. J. Syst. Evol. Microbiol.">
        <title>The Global Catalogue of Microorganisms (GCM) 10K type strain sequencing project: providing services to taxonomists for standard genome sequencing and annotation.</title>
        <authorList>
            <consortium name="The Broad Institute Genomics Platform"/>
            <consortium name="The Broad Institute Genome Sequencing Center for Infectious Disease"/>
            <person name="Wu L."/>
            <person name="Ma J."/>
        </authorList>
    </citation>
    <scope>NUCLEOTIDE SEQUENCE [LARGE SCALE GENOMIC DNA]</scope>
    <source>
        <strain evidence="9">JCM 17593</strain>
    </source>
</reference>
<dbReference type="NCBIfam" id="TIGR00360">
    <property type="entry name" value="ComEC_N-term"/>
    <property type="match status" value="1"/>
</dbReference>
<feature type="transmembrane region" description="Helical" evidence="6">
    <location>
        <begin position="274"/>
        <end position="291"/>
    </location>
</feature>
<evidence type="ECO:0000256" key="2">
    <source>
        <dbReference type="ARBA" id="ARBA00022475"/>
    </source>
</evidence>
<comment type="subcellular location">
    <subcellularLocation>
        <location evidence="1">Cell membrane</location>
        <topology evidence="1">Multi-pass membrane protein</topology>
    </subcellularLocation>
</comment>
<dbReference type="InterPro" id="IPR001279">
    <property type="entry name" value="Metallo-B-lactamas"/>
</dbReference>
<dbReference type="Proteomes" id="UP001500213">
    <property type="component" value="Unassembled WGS sequence"/>
</dbReference>
<keyword evidence="5 6" id="KW-0472">Membrane</keyword>
<comment type="caution">
    <text evidence="8">The sequence shown here is derived from an EMBL/GenBank/DDBJ whole genome shotgun (WGS) entry which is preliminary data.</text>
</comment>
<dbReference type="Gene3D" id="3.60.15.10">
    <property type="entry name" value="Ribonuclease Z/Hydroxyacylglutathione hydrolase-like"/>
    <property type="match status" value="1"/>
</dbReference>
<keyword evidence="3 6" id="KW-0812">Transmembrane</keyword>
<feature type="transmembrane region" description="Helical" evidence="6">
    <location>
        <begin position="59"/>
        <end position="81"/>
    </location>
</feature>
<keyword evidence="9" id="KW-1185">Reference proteome</keyword>
<dbReference type="InterPro" id="IPR035681">
    <property type="entry name" value="ComA-like_MBL"/>
</dbReference>
<feature type="transmembrane region" description="Helical" evidence="6">
    <location>
        <begin position="500"/>
        <end position="521"/>
    </location>
</feature>
<feature type="transmembrane region" description="Helical" evidence="6">
    <location>
        <begin position="343"/>
        <end position="364"/>
    </location>
</feature>
<evidence type="ECO:0000256" key="1">
    <source>
        <dbReference type="ARBA" id="ARBA00004651"/>
    </source>
</evidence>
<feature type="transmembrane region" description="Helical" evidence="6">
    <location>
        <begin position="32"/>
        <end position="52"/>
    </location>
</feature>
<dbReference type="PANTHER" id="PTHR30619:SF1">
    <property type="entry name" value="RECOMBINATION PROTEIN 2"/>
    <property type="match status" value="1"/>
</dbReference>
<dbReference type="PANTHER" id="PTHR30619">
    <property type="entry name" value="DNA INTERNALIZATION/COMPETENCE PROTEIN COMEC/REC2"/>
    <property type="match status" value="1"/>
</dbReference>
<dbReference type="SUPFAM" id="SSF56281">
    <property type="entry name" value="Metallo-hydrolase/oxidoreductase"/>
    <property type="match status" value="1"/>
</dbReference>
<feature type="transmembrane region" description="Helical" evidence="6">
    <location>
        <begin position="371"/>
        <end position="393"/>
    </location>
</feature>
<gene>
    <name evidence="8" type="ORF">GCM10022288_25460</name>
</gene>